<name>A0AAN6SM71_9PEZI</name>
<proteinExistence type="predicted"/>
<evidence type="ECO:0000313" key="4">
    <source>
        <dbReference type="Proteomes" id="UP001303115"/>
    </source>
</evidence>
<evidence type="ECO:0000313" key="3">
    <source>
        <dbReference type="EMBL" id="KAK4033536.1"/>
    </source>
</evidence>
<organism evidence="3 4">
    <name type="scientific">Parachaetomium inaequale</name>
    <dbReference type="NCBI Taxonomy" id="2588326"/>
    <lineage>
        <taxon>Eukaryota</taxon>
        <taxon>Fungi</taxon>
        <taxon>Dikarya</taxon>
        <taxon>Ascomycota</taxon>
        <taxon>Pezizomycotina</taxon>
        <taxon>Sordariomycetes</taxon>
        <taxon>Sordariomycetidae</taxon>
        <taxon>Sordariales</taxon>
        <taxon>Chaetomiaceae</taxon>
        <taxon>Parachaetomium</taxon>
    </lineage>
</organism>
<dbReference type="EMBL" id="MU854524">
    <property type="protein sequence ID" value="KAK4033536.1"/>
    <property type="molecule type" value="Genomic_DNA"/>
</dbReference>
<reference evidence="4" key="1">
    <citation type="journal article" date="2023" name="Mol. Phylogenet. Evol.">
        <title>Genome-scale phylogeny and comparative genomics of the fungal order Sordariales.</title>
        <authorList>
            <person name="Hensen N."/>
            <person name="Bonometti L."/>
            <person name="Westerberg I."/>
            <person name="Brannstrom I.O."/>
            <person name="Guillou S."/>
            <person name="Cros-Aarteil S."/>
            <person name="Calhoun S."/>
            <person name="Haridas S."/>
            <person name="Kuo A."/>
            <person name="Mondo S."/>
            <person name="Pangilinan J."/>
            <person name="Riley R."/>
            <person name="LaButti K."/>
            <person name="Andreopoulos B."/>
            <person name="Lipzen A."/>
            <person name="Chen C."/>
            <person name="Yan M."/>
            <person name="Daum C."/>
            <person name="Ng V."/>
            <person name="Clum A."/>
            <person name="Steindorff A."/>
            <person name="Ohm R.A."/>
            <person name="Martin F."/>
            <person name="Silar P."/>
            <person name="Natvig D.O."/>
            <person name="Lalanne C."/>
            <person name="Gautier V."/>
            <person name="Ament-Velasquez S.L."/>
            <person name="Kruys A."/>
            <person name="Hutchinson M.I."/>
            <person name="Powell A.J."/>
            <person name="Barry K."/>
            <person name="Miller A.N."/>
            <person name="Grigoriev I.V."/>
            <person name="Debuchy R."/>
            <person name="Gladieux P."/>
            <person name="Hiltunen Thoren M."/>
            <person name="Johannesson H."/>
        </authorList>
    </citation>
    <scope>NUCLEOTIDE SEQUENCE [LARGE SCALE GENOMIC DNA]</scope>
    <source>
        <strain evidence="4">CBS 284.82</strain>
    </source>
</reference>
<evidence type="ECO:0000256" key="2">
    <source>
        <dbReference type="SAM" id="Phobius"/>
    </source>
</evidence>
<keyword evidence="2" id="KW-0472">Membrane</keyword>
<dbReference type="AlphaFoldDB" id="A0AAN6SM71"/>
<keyword evidence="2" id="KW-1133">Transmembrane helix</keyword>
<evidence type="ECO:0000256" key="1">
    <source>
        <dbReference type="SAM" id="MobiDB-lite"/>
    </source>
</evidence>
<feature type="compositionally biased region" description="Basic residues" evidence="1">
    <location>
        <begin position="143"/>
        <end position="165"/>
    </location>
</feature>
<accession>A0AAN6SM71</accession>
<feature type="region of interest" description="Disordered" evidence="1">
    <location>
        <begin position="184"/>
        <end position="213"/>
    </location>
</feature>
<dbReference type="Proteomes" id="UP001303115">
    <property type="component" value="Unassembled WGS sequence"/>
</dbReference>
<gene>
    <name evidence="3" type="ORF">C8A01DRAFT_19534</name>
</gene>
<keyword evidence="4" id="KW-1185">Reference proteome</keyword>
<feature type="compositionally biased region" description="Low complexity" evidence="1">
    <location>
        <begin position="50"/>
        <end position="59"/>
    </location>
</feature>
<sequence>MAPLPPLQDLSSSARALFETAASALHPTRTLPHLLHQRQSQTTPDGGGTVTVTPTTTTDNESSDPDAAKTLSGGAIAGIVIGSIAGFLLLLWIIRSCTNLGAPPGEAVPGRPWYGGVKGESPPPPPPGHHHHHGRGRSPGGRSRSRHSRHEGYSHHRHGRSRSRRASVVEAVPVQEVAPVAVVREGRRSRSRGYYGYGEGVVRDSRSRSRGRY</sequence>
<protein>
    <submittedName>
        <fullName evidence="3">Uncharacterized protein</fullName>
    </submittedName>
</protein>
<feature type="transmembrane region" description="Helical" evidence="2">
    <location>
        <begin position="71"/>
        <end position="94"/>
    </location>
</feature>
<keyword evidence="2" id="KW-0812">Transmembrane</keyword>
<comment type="caution">
    <text evidence="3">The sequence shown here is derived from an EMBL/GenBank/DDBJ whole genome shotgun (WGS) entry which is preliminary data.</text>
</comment>
<feature type="region of interest" description="Disordered" evidence="1">
    <location>
        <begin position="111"/>
        <end position="170"/>
    </location>
</feature>
<feature type="region of interest" description="Disordered" evidence="1">
    <location>
        <begin position="37"/>
        <end position="66"/>
    </location>
</feature>